<organism evidence="1">
    <name type="scientific">hydrothermal vent metagenome</name>
    <dbReference type="NCBI Taxonomy" id="652676"/>
    <lineage>
        <taxon>unclassified sequences</taxon>
        <taxon>metagenomes</taxon>
        <taxon>ecological metagenomes</taxon>
    </lineage>
</organism>
<reference evidence="1" key="1">
    <citation type="submission" date="2018-06" db="EMBL/GenBank/DDBJ databases">
        <authorList>
            <person name="Zhirakovskaya E."/>
        </authorList>
    </citation>
    <scope>NUCLEOTIDE SEQUENCE</scope>
</reference>
<name>A0A3B0TZY4_9ZZZZ</name>
<protein>
    <submittedName>
        <fullName evidence="1">Uncharacterized protein</fullName>
    </submittedName>
</protein>
<dbReference type="AlphaFoldDB" id="A0A3B0TZY4"/>
<evidence type="ECO:0000313" key="1">
    <source>
        <dbReference type="EMBL" id="VAW12676.1"/>
    </source>
</evidence>
<sequence length="318" mass="36086">MKSLVLSIFLMTSFVGKVQAQLNEYKYVVVPKRFSCFKKPNQHQTSTLVKHLFSNKGFKTAYEGNLPEDLSANRCLGLYVDLVDDSSMFTTKASLTLKDCTGKEIFLTQQGRSKQKKYKEAFKEVITEAFGSFDAIGYSYKPKANEDGPVTVSFKNDVKKLEEKPKFDKYQNPMVRQEATLERQSYKDLRPVDSDIKKAAKNENKMVDQKATQEEQSYKSVQPVISDIKKSETSTNVPTGAMAKSSDGVLYAQELSNGYQLVDSTPKIRFRIYKSSMPNVYLAEADGKDGLVYSMDGKWFFEYSKDGNLVVEELNIKF</sequence>
<gene>
    <name evidence="1" type="ORF">MNBD_BACTEROID03-2258</name>
</gene>
<accession>A0A3B0TZY4</accession>
<proteinExistence type="predicted"/>
<dbReference type="EMBL" id="UOEL01000091">
    <property type="protein sequence ID" value="VAW12676.1"/>
    <property type="molecule type" value="Genomic_DNA"/>
</dbReference>